<gene>
    <name evidence="2" type="ORF">DI392_07370</name>
</gene>
<feature type="chain" id="PRO_5015681651" description="Outer membrane protein beta-barrel domain-containing protein" evidence="1">
    <location>
        <begin position="20"/>
        <end position="180"/>
    </location>
</feature>
<accession>A0A2U3BB46</accession>
<keyword evidence="3" id="KW-1185">Reference proteome</keyword>
<dbReference type="Proteomes" id="UP000245362">
    <property type="component" value="Unassembled WGS sequence"/>
</dbReference>
<proteinExistence type="predicted"/>
<dbReference type="RefSeq" id="WP_109319263.1">
    <property type="nucleotide sequence ID" value="NZ_QFWT01000003.1"/>
</dbReference>
<dbReference type="OrthoDB" id="5814217at2"/>
<feature type="signal peptide" evidence="1">
    <location>
        <begin position="1"/>
        <end position="19"/>
    </location>
</feature>
<evidence type="ECO:0008006" key="4">
    <source>
        <dbReference type="Google" id="ProtNLM"/>
    </source>
</evidence>
<keyword evidence="1" id="KW-0732">Signal</keyword>
<reference evidence="2 3" key="1">
    <citation type="submission" date="2018-05" db="EMBL/GenBank/DDBJ databases">
        <title>Vibrio limimaris sp. nov., isolated from marine sediment.</title>
        <authorList>
            <person name="Li C.-M."/>
        </authorList>
    </citation>
    <scope>NUCLEOTIDE SEQUENCE [LARGE SCALE GENOMIC DNA]</scope>
    <source>
        <strain evidence="2 3">E4404</strain>
    </source>
</reference>
<name>A0A2U3BB46_9VIBR</name>
<comment type="caution">
    <text evidence="2">The sequence shown here is derived from an EMBL/GenBank/DDBJ whole genome shotgun (WGS) entry which is preliminary data.</text>
</comment>
<dbReference type="EMBL" id="QFWT01000003">
    <property type="protein sequence ID" value="PWI34011.1"/>
    <property type="molecule type" value="Genomic_DNA"/>
</dbReference>
<sequence length="180" mass="19853">MRKILITAGLLLASSSAFSAQDPDRTVMSNFSYDYAEARIGMDPVTFGGAFSKSVHPNAHAVVRADSEFDQDYNIAAGLGFHAPINNWADLTGEMLARIVDDANMDMETGMELNIGVRQWLGPQLEVGGRIGYVDIDTEDDITGTAFARFHSTELFTLGLEATMNGFYDDQIMFTTRFKF</sequence>
<dbReference type="AlphaFoldDB" id="A0A2U3BB46"/>
<evidence type="ECO:0000313" key="2">
    <source>
        <dbReference type="EMBL" id="PWI34011.1"/>
    </source>
</evidence>
<organism evidence="2 3">
    <name type="scientific">Vibrio albus</name>
    <dbReference type="NCBI Taxonomy" id="2200953"/>
    <lineage>
        <taxon>Bacteria</taxon>
        <taxon>Pseudomonadati</taxon>
        <taxon>Pseudomonadota</taxon>
        <taxon>Gammaproteobacteria</taxon>
        <taxon>Vibrionales</taxon>
        <taxon>Vibrionaceae</taxon>
        <taxon>Vibrio</taxon>
    </lineage>
</organism>
<protein>
    <recommendedName>
        <fullName evidence="4">Outer membrane protein beta-barrel domain-containing protein</fullName>
    </recommendedName>
</protein>
<evidence type="ECO:0000256" key="1">
    <source>
        <dbReference type="SAM" id="SignalP"/>
    </source>
</evidence>
<evidence type="ECO:0000313" key="3">
    <source>
        <dbReference type="Proteomes" id="UP000245362"/>
    </source>
</evidence>